<comment type="similarity">
    <text evidence="2">Belongs to the RelE toxin family. YafQ subfamily.</text>
</comment>
<dbReference type="GO" id="GO:0004521">
    <property type="term" value="F:RNA endonuclease activity"/>
    <property type="evidence" value="ECO:0007669"/>
    <property type="project" value="TreeGrafter"/>
</dbReference>
<name>A0A378KBY3_LEGPN</name>
<accession>A0A378KBY3</accession>
<proteinExistence type="inferred from homology"/>
<dbReference type="GO" id="GO:0016787">
    <property type="term" value="F:hydrolase activity"/>
    <property type="evidence" value="ECO:0007669"/>
    <property type="project" value="UniProtKB-KW"/>
</dbReference>
<dbReference type="InterPro" id="IPR004386">
    <property type="entry name" value="Toxin_YafQ-like"/>
</dbReference>
<dbReference type="Pfam" id="PF15738">
    <property type="entry name" value="YafQ_toxin"/>
    <property type="match status" value="1"/>
</dbReference>
<evidence type="ECO:0000313" key="5">
    <source>
        <dbReference type="EMBL" id="STX79264.1"/>
    </source>
</evidence>
<reference evidence="5 6" key="1">
    <citation type="submission" date="2018-06" db="EMBL/GenBank/DDBJ databases">
        <authorList>
            <consortium name="Pathogen Informatics"/>
            <person name="Doyle S."/>
        </authorList>
    </citation>
    <scope>NUCLEOTIDE SEQUENCE [LARGE SCALE GENOMIC DNA]</scope>
    <source>
        <strain evidence="5 6">NCTC12000</strain>
    </source>
</reference>
<dbReference type="Proteomes" id="UP001071279">
    <property type="component" value="Unassembled WGS sequence"/>
</dbReference>
<evidence type="ECO:0000313" key="4">
    <source>
        <dbReference type="EMBL" id="MCZ4718746.1"/>
    </source>
</evidence>
<evidence type="ECO:0000256" key="1">
    <source>
        <dbReference type="ARBA" id="ARBA00022649"/>
    </source>
</evidence>
<reference evidence="4" key="2">
    <citation type="submission" date="2022-12" db="EMBL/GenBank/DDBJ databases">
        <title>Comparative genomics of Legionella pneumophila isolates from the West Bank and Germany support molecular epidemiology of Legionnaires disease.</title>
        <authorList>
            <person name="Zayed A.R."/>
            <person name="Bitar D.M."/>
            <person name="Steinert M."/>
            <person name="Lueck C."/>
            <person name="Brettar I."/>
            <person name="Hoefle M.G."/>
            <person name="Bunk B."/>
        </authorList>
    </citation>
    <scope>NUCLEOTIDE SEQUENCE</scope>
    <source>
        <strain evidence="4">H23</strain>
    </source>
</reference>
<dbReference type="InterPro" id="IPR007712">
    <property type="entry name" value="RelE/ParE_toxin"/>
</dbReference>
<dbReference type="GO" id="GO:0006415">
    <property type="term" value="P:translational termination"/>
    <property type="evidence" value="ECO:0007669"/>
    <property type="project" value="TreeGrafter"/>
</dbReference>
<keyword evidence="5" id="KW-0378">Hydrolase</keyword>
<dbReference type="Gene3D" id="3.30.2310.20">
    <property type="entry name" value="RelE-like"/>
    <property type="match status" value="1"/>
</dbReference>
<organism evidence="5 6">
    <name type="scientific">Legionella pneumophila</name>
    <dbReference type="NCBI Taxonomy" id="446"/>
    <lineage>
        <taxon>Bacteria</taxon>
        <taxon>Pseudomonadati</taxon>
        <taxon>Pseudomonadota</taxon>
        <taxon>Gammaproteobacteria</taxon>
        <taxon>Legionellales</taxon>
        <taxon>Legionellaceae</taxon>
        <taxon>Legionella</taxon>
    </lineage>
</organism>
<dbReference type="EMBL" id="UGOL01000001">
    <property type="protein sequence ID" value="STX79264.1"/>
    <property type="molecule type" value="Genomic_DNA"/>
</dbReference>
<dbReference type="InterPro" id="IPR035093">
    <property type="entry name" value="RelE/ParE_toxin_dom_sf"/>
</dbReference>
<dbReference type="PIRSF" id="PIRSF006156">
    <property type="entry name" value="YafQ"/>
    <property type="match status" value="1"/>
</dbReference>
<dbReference type="PANTHER" id="PTHR40588">
    <property type="entry name" value="MRNA INTERFERASE TOXIN YAFQ"/>
    <property type="match status" value="1"/>
</dbReference>
<dbReference type="Proteomes" id="UP000254631">
    <property type="component" value="Unassembled WGS sequence"/>
</dbReference>
<sequence length="93" mass="11067">MLEIVRSSQFKKDLKKIIKLKQGKDLELLEEIVNKLQHSEKLPLKNCDHLLSGDWRGFRECHISPDWLLIYKNENELKLLRLVRTGSHSDLFR</sequence>
<gene>
    <name evidence="5" type="primary">relE_2</name>
    <name evidence="5" type="ORF">NCTC12000_01253</name>
    <name evidence="4" type="ORF">O6C86_05900</name>
</gene>
<dbReference type="GO" id="GO:0006402">
    <property type="term" value="P:mRNA catabolic process"/>
    <property type="evidence" value="ECO:0007669"/>
    <property type="project" value="TreeGrafter"/>
</dbReference>
<dbReference type="AlphaFoldDB" id="A0A378KBY3"/>
<dbReference type="EMBL" id="JAPXIC010000040">
    <property type="protein sequence ID" value="MCZ4718746.1"/>
    <property type="molecule type" value="Genomic_DNA"/>
</dbReference>
<dbReference type="PANTHER" id="PTHR40588:SF1">
    <property type="entry name" value="MRNA INTERFERASE TOXIN YAFQ"/>
    <property type="match status" value="1"/>
</dbReference>
<evidence type="ECO:0000313" key="6">
    <source>
        <dbReference type="Proteomes" id="UP000254631"/>
    </source>
</evidence>
<feature type="active site" description="Proton donor" evidence="3">
    <location>
        <position position="88"/>
    </location>
</feature>
<dbReference type="FunFam" id="3.30.2310.20:FF:000003">
    <property type="entry name" value="Type II toxin-antitoxin system YafQ family toxin"/>
    <property type="match status" value="1"/>
</dbReference>
<dbReference type="EC" id="3.1.-.-" evidence="5"/>
<dbReference type="NCBIfam" id="TIGR02385">
    <property type="entry name" value="RelE_StbE"/>
    <property type="match status" value="1"/>
</dbReference>
<protein>
    <submittedName>
        <fullName evidence="5">Addiction module toxin, RelE/StbE family</fullName>
        <ecNumber evidence="5">3.1.-.-</ecNumber>
    </submittedName>
    <submittedName>
        <fullName evidence="4">Type II toxin-antitoxin system YafQ family toxin</fullName>
    </submittedName>
</protein>
<keyword evidence="1" id="KW-1277">Toxin-antitoxin system</keyword>
<evidence type="ECO:0000256" key="3">
    <source>
        <dbReference type="PIRSR" id="PIRSR006156-1"/>
    </source>
</evidence>
<evidence type="ECO:0000256" key="2">
    <source>
        <dbReference type="ARBA" id="ARBA00061366"/>
    </source>
</evidence>
<dbReference type="RefSeq" id="WP_011946188.1">
    <property type="nucleotide sequence ID" value="NZ_BAZA01000064.1"/>
</dbReference>
<dbReference type="SUPFAM" id="SSF143011">
    <property type="entry name" value="RelE-like"/>
    <property type="match status" value="1"/>
</dbReference>